<evidence type="ECO:0000256" key="4">
    <source>
        <dbReference type="ARBA" id="ARBA00020830"/>
    </source>
</evidence>
<dbReference type="UniPathway" id="UPA00196"/>
<evidence type="ECO:0000256" key="10">
    <source>
        <dbReference type="ARBA" id="ARBA00023136"/>
    </source>
</evidence>
<dbReference type="InterPro" id="IPR017850">
    <property type="entry name" value="Alkaline_phosphatase_core_sf"/>
</dbReference>
<evidence type="ECO:0000256" key="7">
    <source>
        <dbReference type="ARBA" id="ARBA00022692"/>
    </source>
</evidence>
<comment type="function">
    <text evidence="12 13">Ethanolamine phosphate transferase involved in glycosylphosphatidylinositol-anchor biosynthesis. Transfers ethanolamine phosphate to the GPI second mannose.</text>
</comment>
<feature type="transmembrane region" description="Helical" evidence="13">
    <location>
        <begin position="674"/>
        <end position="703"/>
    </location>
</feature>
<evidence type="ECO:0000256" key="2">
    <source>
        <dbReference type="ARBA" id="ARBA00004687"/>
    </source>
</evidence>
<dbReference type="FunFam" id="3.40.720.10:FF:000045">
    <property type="entry name" value="GPI ethanolamine phosphate transferase 2"/>
    <property type="match status" value="1"/>
</dbReference>
<evidence type="ECO:0000256" key="3">
    <source>
        <dbReference type="ARBA" id="ARBA00005315"/>
    </source>
</evidence>
<name>A0A8H7W8Z9_9HELO</name>
<dbReference type="CDD" id="cd16024">
    <property type="entry name" value="GPI_EPT_2"/>
    <property type="match status" value="1"/>
</dbReference>
<dbReference type="PANTHER" id="PTHR23072:SF0">
    <property type="entry name" value="GPI ETHANOLAMINE PHOSPHATE TRANSFERASE 2"/>
    <property type="match status" value="1"/>
</dbReference>
<keyword evidence="10 13" id="KW-0472">Membrane</keyword>
<evidence type="ECO:0000256" key="12">
    <source>
        <dbReference type="ARBA" id="ARBA00056729"/>
    </source>
</evidence>
<comment type="caution">
    <text evidence="15">The sequence shown here is derived from an EMBL/GenBank/DDBJ whole genome shotgun (WGS) entry which is preliminary data.</text>
</comment>
<dbReference type="Pfam" id="PF01663">
    <property type="entry name" value="Phosphodiest"/>
    <property type="match status" value="1"/>
</dbReference>
<dbReference type="EMBL" id="JAFJYH010000098">
    <property type="protein sequence ID" value="KAG4419772.1"/>
    <property type="molecule type" value="Genomic_DNA"/>
</dbReference>
<reference evidence="15" key="1">
    <citation type="submission" date="2021-02" db="EMBL/GenBank/DDBJ databases">
        <title>Genome sequence Cadophora malorum strain M34.</title>
        <authorList>
            <person name="Stefanovic E."/>
            <person name="Vu D."/>
            <person name="Scully C."/>
            <person name="Dijksterhuis J."/>
            <person name="Roader J."/>
            <person name="Houbraken J."/>
        </authorList>
    </citation>
    <scope>NUCLEOTIDE SEQUENCE</scope>
    <source>
        <strain evidence="15">M34</strain>
    </source>
</reference>
<keyword evidence="6 13" id="KW-0808">Transferase</keyword>
<comment type="similarity">
    <text evidence="3 13">Belongs to the PIGG/PIGN/PIGO family. PIGG subfamily.</text>
</comment>
<keyword evidence="5 13" id="KW-0337">GPI-anchor biosynthesis</keyword>
<comment type="pathway">
    <text evidence="2 13">Glycolipid biosynthesis; glycosylphosphatidylinositol-anchor biosynthesis.</text>
</comment>
<keyword evidence="16" id="KW-1185">Reference proteome</keyword>
<evidence type="ECO:0000256" key="1">
    <source>
        <dbReference type="ARBA" id="ARBA00004477"/>
    </source>
</evidence>
<dbReference type="GO" id="GO:0006506">
    <property type="term" value="P:GPI anchor biosynthetic process"/>
    <property type="evidence" value="ECO:0007669"/>
    <property type="project" value="UniProtKB-UniPathway"/>
</dbReference>
<feature type="transmembrane region" description="Helical" evidence="13">
    <location>
        <begin position="838"/>
        <end position="859"/>
    </location>
</feature>
<dbReference type="InterPro" id="IPR002591">
    <property type="entry name" value="Phosphodiest/P_Trfase"/>
</dbReference>
<evidence type="ECO:0000256" key="11">
    <source>
        <dbReference type="ARBA" id="ARBA00023180"/>
    </source>
</evidence>
<gene>
    <name evidence="15" type="ORF">IFR04_007082</name>
</gene>
<feature type="transmembrane region" description="Helical" evidence="13">
    <location>
        <begin position="441"/>
        <end position="460"/>
    </location>
</feature>
<accession>A0A8H7W8Z9</accession>
<feature type="transmembrane region" description="Helical" evidence="13">
    <location>
        <begin position="7"/>
        <end position="29"/>
    </location>
</feature>
<feature type="transmembrane region" description="Helical" evidence="13">
    <location>
        <begin position="472"/>
        <end position="490"/>
    </location>
</feature>
<dbReference type="SUPFAM" id="SSF53649">
    <property type="entry name" value="Alkaline phosphatase-like"/>
    <property type="match status" value="1"/>
</dbReference>
<feature type="transmembrane region" description="Helical" evidence="13">
    <location>
        <begin position="592"/>
        <end position="611"/>
    </location>
</feature>
<keyword evidence="8 13" id="KW-0256">Endoplasmic reticulum</keyword>
<evidence type="ECO:0000256" key="9">
    <source>
        <dbReference type="ARBA" id="ARBA00022989"/>
    </source>
</evidence>
<dbReference type="PANTHER" id="PTHR23072">
    <property type="entry name" value="PHOSPHATIDYLINOSITOL GLYCAN-RELATED"/>
    <property type="match status" value="1"/>
</dbReference>
<dbReference type="AlphaFoldDB" id="A0A8H7W8Z9"/>
<dbReference type="InterPro" id="IPR045687">
    <property type="entry name" value="PIGG/GPI7_C"/>
</dbReference>
<feature type="transmembrane region" description="Helical" evidence="13">
    <location>
        <begin position="496"/>
        <end position="513"/>
    </location>
</feature>
<evidence type="ECO:0000256" key="6">
    <source>
        <dbReference type="ARBA" id="ARBA00022679"/>
    </source>
</evidence>
<dbReference type="GO" id="GO:0005789">
    <property type="term" value="C:endoplasmic reticulum membrane"/>
    <property type="evidence" value="ECO:0007669"/>
    <property type="project" value="UniProtKB-SubCell"/>
</dbReference>
<dbReference type="Proteomes" id="UP000664132">
    <property type="component" value="Unassembled WGS sequence"/>
</dbReference>
<dbReference type="InterPro" id="IPR039527">
    <property type="entry name" value="PIGG/GPI7"/>
</dbReference>
<feature type="transmembrane region" description="Helical" evidence="13">
    <location>
        <begin position="799"/>
        <end position="826"/>
    </location>
</feature>
<comment type="subcellular location">
    <subcellularLocation>
        <location evidence="1 13">Endoplasmic reticulum membrane</location>
        <topology evidence="1 13">Multi-pass membrane protein</topology>
    </subcellularLocation>
</comment>
<dbReference type="OrthoDB" id="272139at2759"/>
<evidence type="ECO:0000256" key="13">
    <source>
        <dbReference type="RuleBase" id="RU367106"/>
    </source>
</evidence>
<dbReference type="Pfam" id="PF19316">
    <property type="entry name" value="PIGO_PIGG"/>
    <property type="match status" value="1"/>
</dbReference>
<keyword evidence="11" id="KW-0325">Glycoprotein</keyword>
<dbReference type="InterPro" id="IPR037674">
    <property type="entry name" value="PIG-G_N"/>
</dbReference>
<proteinExistence type="inferred from homology"/>
<organism evidence="15 16">
    <name type="scientific">Cadophora malorum</name>
    <dbReference type="NCBI Taxonomy" id="108018"/>
    <lineage>
        <taxon>Eukaryota</taxon>
        <taxon>Fungi</taxon>
        <taxon>Dikarya</taxon>
        <taxon>Ascomycota</taxon>
        <taxon>Pezizomycotina</taxon>
        <taxon>Leotiomycetes</taxon>
        <taxon>Helotiales</taxon>
        <taxon>Ploettnerulaceae</taxon>
        <taxon>Cadophora</taxon>
    </lineage>
</organism>
<protein>
    <recommendedName>
        <fullName evidence="4 13">GPI ethanolamine phosphate transferase 2</fullName>
    </recommendedName>
</protein>
<evidence type="ECO:0000313" key="15">
    <source>
        <dbReference type="EMBL" id="KAG4419772.1"/>
    </source>
</evidence>
<feature type="transmembrane region" description="Helical" evidence="13">
    <location>
        <begin position="520"/>
        <end position="537"/>
    </location>
</feature>
<evidence type="ECO:0000256" key="8">
    <source>
        <dbReference type="ARBA" id="ARBA00022824"/>
    </source>
</evidence>
<feature type="transmembrane region" description="Helical" evidence="13">
    <location>
        <begin position="563"/>
        <end position="585"/>
    </location>
</feature>
<keyword evidence="9 13" id="KW-1133">Transmembrane helix</keyword>
<feature type="domain" description="GPI ethanolamine phosphate transferase 2 C-terminal" evidence="14">
    <location>
        <begin position="433"/>
        <end position="861"/>
    </location>
</feature>
<dbReference type="GO" id="GO:0051267">
    <property type="term" value="F:CP2 mannose-ethanolamine phosphotransferase activity"/>
    <property type="evidence" value="ECO:0007669"/>
    <property type="project" value="TreeGrafter"/>
</dbReference>
<sequence>MTPRTSTLALLAANILIPIAILIFASGFFPYKPFLPGLAQYEALEYGPHPEAPFDKVVFMVVDALRSDFVYSNNSGFLFTQSLIQNGEAMPFTAHATSPTITMPRIKAITTGSTPSFLDLILNFAESDTSSTLATQDTWLAQMKAKGTGKLIMYGDDTWLKLFPETFDRADGTSSFFVSDFTEVDNNVTRHVPEELRNDDWNTMVLHYLGLDHIGHKTGPRGPNMIPKQHEMDGIVKTIYEAMTNKEHLQSTLLVLCGDHGMNDAGNHGGSAPGETSPALVFLSPKLRTISSGRRVPAPFEENFQYYSTVEQSDIAPTLGSLLGFPAPRNNLGAMIPDFLPFWPRKSDRVQILLRNARQILGVITAAFPSFQVASLLNDCKDLSSNVDQLACQWRIISESLPKIEDDDEAIDEWLQITTKWLKEAQDIMSSTASNYDVRNLVTGQAVSTLALLLAAAAAYPTLSNSFRESIPILLTSVLYGVMMFASSYIEEEQHFWYWATSAWLVLLWVKCTRKQSRNSILLAACSIMILIVARFARRWNQTGQKWAGEPDIARTFFSEHRLILWTCVGLTYLWNLQSLAARAFNRFPQMAAAGISTALVTAAITFKLAFTHEDSPELMAGIAKYMADSEAGAGASLVGRARLAFGAIALALVYTIGSGFANQKRPNPTMHTIHDLLTLFLIMQSRATNIPLLLLFSIQFYLLDDLDLNLIEISTTSLLLQYTSFFAFGGSNAISSVDLSSAYNGVSGYNVVAVGILTFASNWTGPIFWTSATTMMLLRLKRTGAANVKEGNLLVRHLALLTVFVTSSLVFVMAACTILRTHLFIWTVFSPKYLYSMAWSLGQHLGVNVGLGSLLYWLGTMYQ</sequence>
<evidence type="ECO:0000259" key="14">
    <source>
        <dbReference type="Pfam" id="PF19316"/>
    </source>
</evidence>
<dbReference type="Gene3D" id="3.40.720.10">
    <property type="entry name" value="Alkaline Phosphatase, subunit A"/>
    <property type="match status" value="1"/>
</dbReference>
<feature type="transmembrane region" description="Helical" evidence="13">
    <location>
        <begin position="752"/>
        <end position="779"/>
    </location>
</feature>
<evidence type="ECO:0000313" key="16">
    <source>
        <dbReference type="Proteomes" id="UP000664132"/>
    </source>
</evidence>
<keyword evidence="7 13" id="KW-0812">Transmembrane</keyword>
<evidence type="ECO:0000256" key="5">
    <source>
        <dbReference type="ARBA" id="ARBA00022502"/>
    </source>
</evidence>
<feature type="transmembrane region" description="Helical" evidence="13">
    <location>
        <begin position="644"/>
        <end position="662"/>
    </location>
</feature>